<feature type="transmembrane region" description="Helical" evidence="2">
    <location>
        <begin position="203"/>
        <end position="224"/>
    </location>
</feature>
<keyword evidence="4" id="KW-1185">Reference proteome</keyword>
<dbReference type="PANTHER" id="PTHR34116">
    <property type="entry name" value="PLASMINOGEN ACTIVATOR INHIBITOR"/>
    <property type="match status" value="1"/>
</dbReference>
<dbReference type="Proteomes" id="UP001497392">
    <property type="component" value="Unassembled WGS sequence"/>
</dbReference>
<feature type="transmembrane region" description="Helical" evidence="2">
    <location>
        <begin position="99"/>
        <end position="120"/>
    </location>
</feature>
<dbReference type="PANTHER" id="PTHR34116:SF2">
    <property type="entry name" value="THH1_TOM1_TOM3 DOMAIN-CONTAINING PROTEIN"/>
    <property type="match status" value="1"/>
</dbReference>
<feature type="transmembrane region" description="Helical" evidence="2">
    <location>
        <begin position="245"/>
        <end position="264"/>
    </location>
</feature>
<evidence type="ECO:0000256" key="2">
    <source>
        <dbReference type="SAM" id="Phobius"/>
    </source>
</evidence>
<accession>A0ABP1FZQ4</accession>
<feature type="transmembrane region" description="Helical" evidence="2">
    <location>
        <begin position="276"/>
        <end position="302"/>
    </location>
</feature>
<evidence type="ECO:0000256" key="1">
    <source>
        <dbReference type="SAM" id="MobiDB-lite"/>
    </source>
</evidence>
<protein>
    <submittedName>
        <fullName evidence="3">G7208 protein</fullName>
    </submittedName>
</protein>
<proteinExistence type="predicted"/>
<organism evidence="3 4">
    <name type="scientific">Coccomyxa viridis</name>
    <dbReference type="NCBI Taxonomy" id="1274662"/>
    <lineage>
        <taxon>Eukaryota</taxon>
        <taxon>Viridiplantae</taxon>
        <taxon>Chlorophyta</taxon>
        <taxon>core chlorophytes</taxon>
        <taxon>Trebouxiophyceae</taxon>
        <taxon>Trebouxiophyceae incertae sedis</taxon>
        <taxon>Coccomyxaceae</taxon>
        <taxon>Coccomyxa</taxon>
    </lineage>
</organism>
<sequence length="353" mass="38845">MISTDAVWRLDYFIMAVSGLTFLACMGAALAVVPWTKAVRKLSVLVEFSIFWKARLFLVLIGAFWVLSQWLRLEAIWEPGSHIMPERVTAWGGEGWMCRIYLCISLGMLQPLFLLTAMLLCQQSISRRKNIVGNSPNKHVLGLACAWSVPLAVVQIIIAWVSLGFEDEVDLQHSSSVLHHFFAPYTEGTPSECGSAGSCTRCYFPAAACIASVIFCVVVGIMLWRASVFMIHRVINRTLQRRLRTFLGLFVSALFVNQAAQSASVAASPFQWGHQIAWLISFLALPVLVGATVLLLVVLPALDTLSAGQAWKHAGGRLEEGQGVNGSRRHRPPEANVELSNSSEKAVQPQPQV</sequence>
<gene>
    <name evidence="3" type="primary">g7208</name>
    <name evidence="3" type="ORF">VP750_LOCUS6170</name>
</gene>
<name>A0ABP1FZQ4_9CHLO</name>
<evidence type="ECO:0000313" key="4">
    <source>
        <dbReference type="Proteomes" id="UP001497392"/>
    </source>
</evidence>
<evidence type="ECO:0000313" key="3">
    <source>
        <dbReference type="EMBL" id="CAL5224511.1"/>
    </source>
</evidence>
<keyword evidence="2" id="KW-1133">Transmembrane helix</keyword>
<feature type="compositionally biased region" description="Polar residues" evidence="1">
    <location>
        <begin position="338"/>
        <end position="353"/>
    </location>
</feature>
<comment type="caution">
    <text evidence="3">The sequence shown here is derived from an EMBL/GenBank/DDBJ whole genome shotgun (WGS) entry which is preliminary data.</text>
</comment>
<feature type="transmembrane region" description="Helical" evidence="2">
    <location>
        <begin position="12"/>
        <end position="33"/>
    </location>
</feature>
<feature type="transmembrane region" description="Helical" evidence="2">
    <location>
        <begin position="140"/>
        <end position="163"/>
    </location>
</feature>
<keyword evidence="2" id="KW-0472">Membrane</keyword>
<dbReference type="EMBL" id="CAXHTA020000011">
    <property type="protein sequence ID" value="CAL5224511.1"/>
    <property type="molecule type" value="Genomic_DNA"/>
</dbReference>
<feature type="transmembrane region" description="Helical" evidence="2">
    <location>
        <begin position="54"/>
        <end position="71"/>
    </location>
</feature>
<keyword evidence="2" id="KW-0812">Transmembrane</keyword>
<reference evidence="3 4" key="1">
    <citation type="submission" date="2024-06" db="EMBL/GenBank/DDBJ databases">
        <authorList>
            <person name="Kraege A."/>
            <person name="Thomma B."/>
        </authorList>
    </citation>
    <scope>NUCLEOTIDE SEQUENCE [LARGE SCALE GENOMIC DNA]</scope>
</reference>
<feature type="region of interest" description="Disordered" evidence="1">
    <location>
        <begin position="318"/>
        <end position="353"/>
    </location>
</feature>